<dbReference type="EMBL" id="KQ086044">
    <property type="protein sequence ID" value="KLO09819.1"/>
    <property type="molecule type" value="Genomic_DNA"/>
</dbReference>
<dbReference type="InParanoid" id="A0A0H2RDE0"/>
<dbReference type="AlphaFoldDB" id="A0A0H2RDE0"/>
<keyword evidence="3" id="KW-1185">Reference proteome</keyword>
<evidence type="ECO:0000313" key="3">
    <source>
        <dbReference type="Proteomes" id="UP000053477"/>
    </source>
</evidence>
<sequence>MEHDFAQLDVMQKRCSMKEFARYEMKMRTKVCVYPQARSHHPSFTTFFILDSLHPSIVSFLPRCVAPPVSTSMSRGLGSLDHFESDEPTIVVVSQSKFIGEDVVSLSPIDLTAWRSSTIRDRPRKIDAVEDLRSSMFEDAMAMMEESRTDGGEWRATTSATRRRQSATFHGDDDH</sequence>
<dbReference type="Proteomes" id="UP000053477">
    <property type="component" value="Unassembled WGS sequence"/>
</dbReference>
<gene>
    <name evidence="2" type="ORF">SCHPADRAFT_892823</name>
</gene>
<evidence type="ECO:0000256" key="1">
    <source>
        <dbReference type="SAM" id="MobiDB-lite"/>
    </source>
</evidence>
<evidence type="ECO:0000313" key="2">
    <source>
        <dbReference type="EMBL" id="KLO09819.1"/>
    </source>
</evidence>
<name>A0A0H2RDE0_9AGAM</name>
<organism evidence="2 3">
    <name type="scientific">Schizopora paradoxa</name>
    <dbReference type="NCBI Taxonomy" id="27342"/>
    <lineage>
        <taxon>Eukaryota</taxon>
        <taxon>Fungi</taxon>
        <taxon>Dikarya</taxon>
        <taxon>Basidiomycota</taxon>
        <taxon>Agaricomycotina</taxon>
        <taxon>Agaricomycetes</taxon>
        <taxon>Hymenochaetales</taxon>
        <taxon>Schizoporaceae</taxon>
        <taxon>Schizopora</taxon>
    </lineage>
</organism>
<proteinExistence type="predicted"/>
<feature type="region of interest" description="Disordered" evidence="1">
    <location>
        <begin position="146"/>
        <end position="175"/>
    </location>
</feature>
<protein>
    <submittedName>
        <fullName evidence="2">Uncharacterized protein</fullName>
    </submittedName>
</protein>
<reference evidence="2 3" key="1">
    <citation type="submission" date="2015-04" db="EMBL/GenBank/DDBJ databases">
        <title>Complete genome sequence of Schizopora paradoxa KUC8140, a cosmopolitan wood degrader in East Asia.</title>
        <authorList>
            <consortium name="DOE Joint Genome Institute"/>
            <person name="Min B."/>
            <person name="Park H."/>
            <person name="Jang Y."/>
            <person name="Kim J.-J."/>
            <person name="Kim K.H."/>
            <person name="Pangilinan J."/>
            <person name="Lipzen A."/>
            <person name="Riley R."/>
            <person name="Grigoriev I.V."/>
            <person name="Spatafora J.W."/>
            <person name="Choi I.-G."/>
        </authorList>
    </citation>
    <scope>NUCLEOTIDE SEQUENCE [LARGE SCALE GENOMIC DNA]</scope>
    <source>
        <strain evidence="2 3">KUC8140</strain>
    </source>
</reference>
<accession>A0A0H2RDE0</accession>